<evidence type="ECO:0000256" key="10">
    <source>
        <dbReference type="ARBA" id="ARBA00034478"/>
    </source>
</evidence>
<protein>
    <recommendedName>
        <fullName evidence="12">Methylenetetrahydrofolate reductase</fullName>
        <ecNumber evidence="12">1.5.1.54</ecNumber>
    </recommendedName>
</protein>
<comment type="pathway">
    <text evidence="2 12">One-carbon metabolism; tetrahydrofolate interconversion.</text>
</comment>
<evidence type="ECO:0000256" key="1">
    <source>
        <dbReference type="ARBA" id="ARBA00001974"/>
    </source>
</evidence>
<evidence type="ECO:0000313" key="14">
    <source>
        <dbReference type="Proteomes" id="UP000245735"/>
    </source>
</evidence>
<reference evidence="14" key="1">
    <citation type="journal article" date="2018" name="Front. Microbiol.">
        <title>Comparative Genomics of the Herbivore Gut Symbiont Lactobacillus reuteri Reveals Genetic Diversity and Lifestyle Adaptation.</title>
        <authorList>
            <person name="Zhao J."/>
        </authorList>
    </citation>
    <scope>NUCLEOTIDE SEQUENCE [LARGE SCALE GENOMIC DNA]</scope>
    <source>
        <strain evidence="14">LR9</strain>
    </source>
</reference>
<sequence>MTTLSYEVFPPNSQVGNDHLTQTLAELKGLNSEFISVTCSSKATNLAQETVRVADYIQNQCGVPAMAHLPAWYLSKNDVDQIIDNLRERHVSHVLVLRGDERPNLEKKNDFSHASDLISYIHDNYSDFQITGACYPEMHPESLNMVEEIQHLKLKVDAGCDQIITQLFLNNHCYYQFRELCAIAGIDVPIITGIMPVINERQANRILKTSAVNVPEKFTNILAKYANHPQALKQAGITYAIDQIVDLVTNDVAGIHLYTMNQADTARQIKNNIGSLFEVASAC</sequence>
<keyword evidence="7 12" id="KW-0560">Oxidoreductase</keyword>
<dbReference type="Gene3D" id="3.20.20.220">
    <property type="match status" value="1"/>
</dbReference>
<comment type="pathway">
    <text evidence="10">Amino-acid biosynthesis; L-methionine biosynthesis via de novo pathway.</text>
</comment>
<evidence type="ECO:0000256" key="2">
    <source>
        <dbReference type="ARBA" id="ARBA00004777"/>
    </source>
</evidence>
<evidence type="ECO:0000256" key="11">
    <source>
        <dbReference type="ARBA" id="ARBA00048628"/>
    </source>
</evidence>
<evidence type="ECO:0000313" key="13">
    <source>
        <dbReference type="EMBL" id="PWT36521.1"/>
    </source>
</evidence>
<dbReference type="InterPro" id="IPR003171">
    <property type="entry name" value="Mehydrof_redctse-like"/>
</dbReference>
<dbReference type="PANTHER" id="PTHR45754:SF3">
    <property type="entry name" value="METHYLENETETRAHYDROFOLATE REDUCTASE (NADPH)"/>
    <property type="match status" value="1"/>
</dbReference>
<evidence type="ECO:0000256" key="3">
    <source>
        <dbReference type="ARBA" id="ARBA00006743"/>
    </source>
</evidence>
<evidence type="ECO:0000256" key="7">
    <source>
        <dbReference type="ARBA" id="ARBA00023002"/>
    </source>
</evidence>
<dbReference type="NCBIfam" id="TIGR00676">
    <property type="entry name" value="fadh2"/>
    <property type="match status" value="1"/>
</dbReference>
<dbReference type="AlphaFoldDB" id="A0ABD6Y4A1"/>
<organism evidence="13 14">
    <name type="scientific">Limosilactobacillus reuteri</name>
    <name type="common">Lactobacillus reuteri</name>
    <dbReference type="NCBI Taxonomy" id="1598"/>
    <lineage>
        <taxon>Bacteria</taxon>
        <taxon>Bacillati</taxon>
        <taxon>Bacillota</taxon>
        <taxon>Bacilli</taxon>
        <taxon>Lactobacillales</taxon>
        <taxon>Lactobacillaceae</taxon>
        <taxon>Limosilactobacillus</taxon>
    </lineage>
</organism>
<comment type="similarity">
    <text evidence="3 12">Belongs to the methylenetetrahydrofolate reductase family.</text>
</comment>
<proteinExistence type="inferred from homology"/>
<comment type="catalytic activity">
    <reaction evidence="11">
        <text>(6S)-5-methyl-5,6,7,8-tetrahydrofolate + NAD(+) = (6R)-5,10-methylene-5,6,7,8-tetrahydrofolate + NADH + H(+)</text>
        <dbReference type="Rhea" id="RHEA:19821"/>
        <dbReference type="ChEBI" id="CHEBI:15378"/>
        <dbReference type="ChEBI" id="CHEBI:15636"/>
        <dbReference type="ChEBI" id="CHEBI:18608"/>
        <dbReference type="ChEBI" id="CHEBI:57540"/>
        <dbReference type="ChEBI" id="CHEBI:57945"/>
        <dbReference type="EC" id="1.5.1.54"/>
    </reaction>
    <physiologicalReaction direction="right-to-left" evidence="11">
        <dbReference type="Rhea" id="RHEA:19823"/>
    </physiologicalReaction>
</comment>
<gene>
    <name evidence="13" type="primary">metF</name>
    <name evidence="13" type="ORF">DKZ35_09865</name>
</gene>
<keyword evidence="5 12" id="KW-0285">Flavoprotein</keyword>
<dbReference type="Proteomes" id="UP000245735">
    <property type="component" value="Unassembled WGS sequence"/>
</dbReference>
<dbReference type="Pfam" id="PF02219">
    <property type="entry name" value="MTHFR"/>
    <property type="match status" value="1"/>
</dbReference>
<accession>A0ABD6Y4A1</accession>
<dbReference type="InterPro" id="IPR004620">
    <property type="entry name" value="MTHF_reductase_bac"/>
</dbReference>
<dbReference type="GO" id="GO:0009086">
    <property type="term" value="P:methionine biosynthetic process"/>
    <property type="evidence" value="ECO:0007669"/>
    <property type="project" value="UniProtKB-KW"/>
</dbReference>
<dbReference type="EC" id="1.5.1.54" evidence="12"/>
<name>A0ABD6Y4A1_LIMRT</name>
<dbReference type="RefSeq" id="WP_109897736.1">
    <property type="nucleotide sequence ID" value="NZ_CP049760.1"/>
</dbReference>
<evidence type="ECO:0000256" key="4">
    <source>
        <dbReference type="ARBA" id="ARBA00022605"/>
    </source>
</evidence>
<evidence type="ECO:0000256" key="8">
    <source>
        <dbReference type="ARBA" id="ARBA00023027"/>
    </source>
</evidence>
<dbReference type="PANTHER" id="PTHR45754">
    <property type="entry name" value="METHYLENETETRAHYDROFOLATE REDUCTASE"/>
    <property type="match status" value="1"/>
</dbReference>
<evidence type="ECO:0000256" key="5">
    <source>
        <dbReference type="ARBA" id="ARBA00022630"/>
    </source>
</evidence>
<dbReference type="GO" id="GO:0106312">
    <property type="term" value="F:methylenetetrahydrofolate reductase (NADH) activity"/>
    <property type="evidence" value="ECO:0007669"/>
    <property type="project" value="UniProtKB-EC"/>
</dbReference>
<comment type="cofactor">
    <cofactor evidence="1 12">
        <name>FAD</name>
        <dbReference type="ChEBI" id="CHEBI:57692"/>
    </cofactor>
</comment>
<evidence type="ECO:0000256" key="9">
    <source>
        <dbReference type="ARBA" id="ARBA00023167"/>
    </source>
</evidence>
<keyword evidence="4" id="KW-0028">Amino-acid biosynthesis</keyword>
<dbReference type="InterPro" id="IPR029041">
    <property type="entry name" value="FAD-linked_oxidoreductase-like"/>
</dbReference>
<comment type="caution">
    <text evidence="13">The sequence shown here is derived from an EMBL/GenBank/DDBJ whole genome shotgun (WGS) entry which is preliminary data.</text>
</comment>
<keyword evidence="8" id="KW-0520">NAD</keyword>
<evidence type="ECO:0000256" key="6">
    <source>
        <dbReference type="ARBA" id="ARBA00022827"/>
    </source>
</evidence>
<dbReference type="SUPFAM" id="SSF51730">
    <property type="entry name" value="FAD-linked oxidoreductase"/>
    <property type="match status" value="1"/>
</dbReference>
<evidence type="ECO:0000256" key="12">
    <source>
        <dbReference type="RuleBase" id="RU003862"/>
    </source>
</evidence>
<keyword evidence="6 12" id="KW-0274">FAD</keyword>
<keyword evidence="9" id="KW-0486">Methionine biosynthesis</keyword>
<dbReference type="CDD" id="cd00537">
    <property type="entry name" value="MTHFR"/>
    <property type="match status" value="1"/>
</dbReference>
<dbReference type="EMBL" id="QGHV01000077">
    <property type="protein sequence ID" value="PWT36521.1"/>
    <property type="molecule type" value="Genomic_DNA"/>
</dbReference>